<name>A0A9D7T7X6_9MICO</name>
<dbReference type="Proteomes" id="UP000886632">
    <property type="component" value="Unassembled WGS sequence"/>
</dbReference>
<dbReference type="SUPFAM" id="SSF52743">
    <property type="entry name" value="Subtilisin-like"/>
    <property type="match status" value="1"/>
</dbReference>
<comment type="caution">
    <text evidence="5">The sequence shown here is derived from an EMBL/GenBank/DDBJ whole genome shotgun (WGS) entry which is preliminary data.</text>
</comment>
<sequence length="71" mass="7310">MAAVWEDALVREATTPPMTTTPSNAAAAPAVVDASAEGVRRLHAEGVTGKGLKVAILDTGIDYNHPALKDV</sequence>
<dbReference type="EMBL" id="JADKGK010000006">
    <property type="protein sequence ID" value="MBL0002997.1"/>
    <property type="molecule type" value="Genomic_DNA"/>
</dbReference>
<dbReference type="Pfam" id="PF00082">
    <property type="entry name" value="Peptidase_S8"/>
    <property type="match status" value="1"/>
</dbReference>
<keyword evidence="2" id="KW-0378">Hydrolase</keyword>
<dbReference type="AlphaFoldDB" id="A0A9D7T7X6"/>
<protein>
    <recommendedName>
        <fullName evidence="4">Peptidase S8/S53 domain-containing protein</fullName>
    </recommendedName>
</protein>
<evidence type="ECO:0000259" key="4">
    <source>
        <dbReference type="Pfam" id="PF00082"/>
    </source>
</evidence>
<evidence type="ECO:0000256" key="2">
    <source>
        <dbReference type="ARBA" id="ARBA00022801"/>
    </source>
</evidence>
<reference evidence="5" key="1">
    <citation type="submission" date="2020-10" db="EMBL/GenBank/DDBJ databases">
        <title>Connecting structure to function with the recovery of over 1000 high-quality activated sludge metagenome-assembled genomes encoding full-length rRNA genes using long-read sequencing.</title>
        <authorList>
            <person name="Singleton C.M."/>
            <person name="Petriglieri F."/>
            <person name="Kristensen J.M."/>
            <person name="Kirkegaard R.H."/>
            <person name="Michaelsen T.Y."/>
            <person name="Andersen M.H."/>
            <person name="Karst S.M."/>
            <person name="Dueholm M.S."/>
            <person name="Nielsen P.H."/>
            <person name="Albertsen M."/>
        </authorList>
    </citation>
    <scope>NUCLEOTIDE SEQUENCE</scope>
    <source>
        <strain evidence="5">Ribe_18-Q3-R11-54_MAXAC.001</strain>
    </source>
</reference>
<dbReference type="InterPro" id="IPR000209">
    <property type="entry name" value="Peptidase_S8/S53_dom"/>
</dbReference>
<dbReference type="InterPro" id="IPR023827">
    <property type="entry name" value="Peptidase_S8_Asp-AS"/>
</dbReference>
<evidence type="ECO:0000313" key="6">
    <source>
        <dbReference type="Proteomes" id="UP000886632"/>
    </source>
</evidence>
<gene>
    <name evidence="5" type="ORF">IPP00_03030</name>
</gene>
<evidence type="ECO:0000256" key="3">
    <source>
        <dbReference type="PROSITE-ProRule" id="PRU01240"/>
    </source>
</evidence>
<dbReference type="PROSITE" id="PS00136">
    <property type="entry name" value="SUBTILASE_ASP"/>
    <property type="match status" value="1"/>
</dbReference>
<proteinExistence type="inferred from homology"/>
<dbReference type="PROSITE" id="PS51892">
    <property type="entry name" value="SUBTILASE"/>
    <property type="match status" value="1"/>
</dbReference>
<dbReference type="GO" id="GO:0004252">
    <property type="term" value="F:serine-type endopeptidase activity"/>
    <property type="evidence" value="ECO:0007669"/>
    <property type="project" value="InterPro"/>
</dbReference>
<comment type="caution">
    <text evidence="3">Lacks conserved residue(s) required for the propagation of feature annotation.</text>
</comment>
<evidence type="ECO:0000256" key="1">
    <source>
        <dbReference type="ARBA" id="ARBA00011073"/>
    </source>
</evidence>
<dbReference type="Gene3D" id="3.40.50.200">
    <property type="entry name" value="Peptidase S8/S53 domain"/>
    <property type="match status" value="1"/>
</dbReference>
<accession>A0A9D7T7X6</accession>
<feature type="domain" description="Peptidase S8/S53" evidence="4">
    <location>
        <begin position="49"/>
        <end position="70"/>
    </location>
</feature>
<dbReference type="GO" id="GO:0006508">
    <property type="term" value="P:proteolysis"/>
    <property type="evidence" value="ECO:0007669"/>
    <property type="project" value="InterPro"/>
</dbReference>
<comment type="similarity">
    <text evidence="1 3">Belongs to the peptidase S8 family.</text>
</comment>
<dbReference type="InterPro" id="IPR036852">
    <property type="entry name" value="Peptidase_S8/S53_dom_sf"/>
</dbReference>
<evidence type="ECO:0000313" key="5">
    <source>
        <dbReference type="EMBL" id="MBL0002997.1"/>
    </source>
</evidence>
<organism evidence="5 6">
    <name type="scientific">Candidatus Phosphoribacter hodrii</name>
    <dbReference type="NCBI Taxonomy" id="2953743"/>
    <lineage>
        <taxon>Bacteria</taxon>
        <taxon>Bacillati</taxon>
        <taxon>Actinomycetota</taxon>
        <taxon>Actinomycetes</taxon>
        <taxon>Micrococcales</taxon>
        <taxon>Dermatophilaceae</taxon>
        <taxon>Candidatus Phosphoribacter</taxon>
    </lineage>
</organism>